<evidence type="ECO:0000313" key="2">
    <source>
        <dbReference type="Proteomes" id="UP000244523"/>
    </source>
</evidence>
<sequence length="177" mass="20159">MEKARQYPPVIWRASAKGMRRSMKVFPKFLLLASRVGQFVPLLQGRIQPFYGARGDGLLQDMGLDRAMRGNQRQIFAKFDLHPYKIISFLGMVTWQGASHAHNQRQNNLPITIRGLEKSWRKNSFLRSWPLLHLSPFPAVRMPTPCAIRLTGQSRATTCAKPDLRPLAHFGFAWGGC</sequence>
<dbReference type="AlphaFoldDB" id="A0A2T6KQ36"/>
<keyword evidence="2" id="KW-1185">Reference proteome</keyword>
<name>A0A2T6KQ36_9RHOB</name>
<evidence type="ECO:0000313" key="1">
    <source>
        <dbReference type="EMBL" id="PUB18669.1"/>
    </source>
</evidence>
<proteinExistence type="predicted"/>
<gene>
    <name evidence="1" type="ORF">C8N45_101254</name>
</gene>
<dbReference type="EMBL" id="QBUD01000001">
    <property type="protein sequence ID" value="PUB18669.1"/>
    <property type="molecule type" value="Genomic_DNA"/>
</dbReference>
<protein>
    <submittedName>
        <fullName evidence="1">Uncharacterized protein</fullName>
    </submittedName>
</protein>
<accession>A0A2T6KQ36</accession>
<organism evidence="1 2">
    <name type="scientific">Yoonia sediminilitoris</name>
    <dbReference type="NCBI Taxonomy" id="1286148"/>
    <lineage>
        <taxon>Bacteria</taxon>
        <taxon>Pseudomonadati</taxon>
        <taxon>Pseudomonadota</taxon>
        <taxon>Alphaproteobacteria</taxon>
        <taxon>Rhodobacterales</taxon>
        <taxon>Paracoccaceae</taxon>
        <taxon>Yoonia</taxon>
    </lineage>
</organism>
<reference evidence="1 2" key="1">
    <citation type="submission" date="2018-04" db="EMBL/GenBank/DDBJ databases">
        <title>Genomic Encyclopedia of Archaeal and Bacterial Type Strains, Phase II (KMG-II): from individual species to whole genera.</title>
        <authorList>
            <person name="Goeker M."/>
        </authorList>
    </citation>
    <scope>NUCLEOTIDE SEQUENCE [LARGE SCALE GENOMIC DNA]</scope>
    <source>
        <strain evidence="1 2">DSM 29955</strain>
    </source>
</reference>
<dbReference type="Proteomes" id="UP000244523">
    <property type="component" value="Unassembled WGS sequence"/>
</dbReference>
<comment type="caution">
    <text evidence="1">The sequence shown here is derived from an EMBL/GenBank/DDBJ whole genome shotgun (WGS) entry which is preliminary data.</text>
</comment>